<accession>A0A1G1WH25</accession>
<gene>
    <name evidence="2" type="ORF">A2Z42_02395</name>
</gene>
<organism evidence="2 3">
    <name type="scientific">Candidatus Woykebacteria bacterium RBG_19FT_COMBO_43_10</name>
    <dbReference type="NCBI Taxonomy" id="1802598"/>
    <lineage>
        <taxon>Bacteria</taxon>
        <taxon>Candidatus Woykeibacteriota</taxon>
    </lineage>
</organism>
<proteinExistence type="predicted"/>
<dbReference type="EMBL" id="MHCU01000051">
    <property type="protein sequence ID" value="OGY27003.1"/>
    <property type="molecule type" value="Genomic_DNA"/>
</dbReference>
<name>A0A1G1WH25_9BACT</name>
<evidence type="ECO:0000313" key="2">
    <source>
        <dbReference type="EMBL" id="OGY27003.1"/>
    </source>
</evidence>
<evidence type="ECO:0000313" key="3">
    <source>
        <dbReference type="Proteomes" id="UP000176645"/>
    </source>
</evidence>
<reference evidence="2 3" key="1">
    <citation type="journal article" date="2016" name="Nat. Commun.">
        <title>Thousands of microbial genomes shed light on interconnected biogeochemical processes in an aquifer system.</title>
        <authorList>
            <person name="Anantharaman K."/>
            <person name="Brown C.T."/>
            <person name="Hug L.A."/>
            <person name="Sharon I."/>
            <person name="Castelle C.J."/>
            <person name="Probst A.J."/>
            <person name="Thomas B.C."/>
            <person name="Singh A."/>
            <person name="Wilkins M.J."/>
            <person name="Karaoz U."/>
            <person name="Brodie E.L."/>
            <person name="Williams K.H."/>
            <person name="Hubbard S.S."/>
            <person name="Banfield J.F."/>
        </authorList>
    </citation>
    <scope>NUCLEOTIDE SEQUENCE [LARGE SCALE GENOMIC DNA]</scope>
</reference>
<protein>
    <submittedName>
        <fullName evidence="2">Uncharacterized protein</fullName>
    </submittedName>
</protein>
<dbReference type="Proteomes" id="UP000176645">
    <property type="component" value="Unassembled WGS sequence"/>
</dbReference>
<feature type="region of interest" description="Disordered" evidence="1">
    <location>
        <begin position="1"/>
        <end position="28"/>
    </location>
</feature>
<comment type="caution">
    <text evidence="2">The sequence shown here is derived from an EMBL/GenBank/DDBJ whole genome shotgun (WGS) entry which is preliminary data.</text>
</comment>
<evidence type="ECO:0000256" key="1">
    <source>
        <dbReference type="SAM" id="MobiDB-lite"/>
    </source>
</evidence>
<sequence>MSQISVLPLSADPSADTQEFDVGVTSDDKTKTTHQVLVRQETYQRLTGGLKSAEELVKASFEFLLEREPKESILKRFDLDKIQGYFPEYETVISAQLAK</sequence>
<dbReference type="AlphaFoldDB" id="A0A1G1WH25"/>